<feature type="coiled-coil region" evidence="1">
    <location>
        <begin position="1"/>
        <end position="37"/>
    </location>
</feature>
<proteinExistence type="predicted"/>
<evidence type="ECO:0000313" key="2">
    <source>
        <dbReference type="EMBL" id="VEN51856.1"/>
    </source>
</evidence>
<sequence length="66" mass="7889">MADRKAELERKKARLAALREEKDRRRREKELKDVEEAAVRICGKEKSKTKELPNLYPVVTVNRIYY</sequence>
<protein>
    <submittedName>
        <fullName evidence="2">Uncharacterized protein</fullName>
    </submittedName>
</protein>
<dbReference type="Proteomes" id="UP000410492">
    <property type="component" value="Unassembled WGS sequence"/>
</dbReference>
<evidence type="ECO:0000256" key="1">
    <source>
        <dbReference type="SAM" id="Coils"/>
    </source>
</evidence>
<accession>A0A653CVH2</accession>
<evidence type="ECO:0000313" key="3">
    <source>
        <dbReference type="Proteomes" id="UP000410492"/>
    </source>
</evidence>
<keyword evidence="3" id="KW-1185">Reference proteome</keyword>
<organism evidence="2 3">
    <name type="scientific">Callosobruchus maculatus</name>
    <name type="common">Southern cowpea weevil</name>
    <name type="synonym">Pulse bruchid</name>
    <dbReference type="NCBI Taxonomy" id="64391"/>
    <lineage>
        <taxon>Eukaryota</taxon>
        <taxon>Metazoa</taxon>
        <taxon>Ecdysozoa</taxon>
        <taxon>Arthropoda</taxon>
        <taxon>Hexapoda</taxon>
        <taxon>Insecta</taxon>
        <taxon>Pterygota</taxon>
        <taxon>Neoptera</taxon>
        <taxon>Endopterygota</taxon>
        <taxon>Coleoptera</taxon>
        <taxon>Polyphaga</taxon>
        <taxon>Cucujiformia</taxon>
        <taxon>Chrysomeloidea</taxon>
        <taxon>Chrysomelidae</taxon>
        <taxon>Bruchinae</taxon>
        <taxon>Bruchini</taxon>
        <taxon>Callosobruchus</taxon>
    </lineage>
</organism>
<dbReference type="AlphaFoldDB" id="A0A653CVH2"/>
<gene>
    <name evidence="2" type="ORF">CALMAC_LOCUS12180</name>
</gene>
<keyword evidence="1" id="KW-0175">Coiled coil</keyword>
<dbReference type="EMBL" id="CAACVG010009039">
    <property type="protein sequence ID" value="VEN51856.1"/>
    <property type="molecule type" value="Genomic_DNA"/>
</dbReference>
<name>A0A653CVH2_CALMS</name>
<reference evidence="2 3" key="1">
    <citation type="submission" date="2019-01" db="EMBL/GenBank/DDBJ databases">
        <authorList>
            <person name="Sayadi A."/>
        </authorList>
    </citation>
    <scope>NUCLEOTIDE SEQUENCE [LARGE SCALE GENOMIC DNA]</scope>
</reference>